<evidence type="ECO:0000256" key="1">
    <source>
        <dbReference type="SAM" id="MobiDB-lite"/>
    </source>
</evidence>
<name>A0A7S1WSR0_ALECA</name>
<feature type="region of interest" description="Disordered" evidence="1">
    <location>
        <begin position="82"/>
        <end position="131"/>
    </location>
</feature>
<organism evidence="2">
    <name type="scientific">Alexandrium catenella</name>
    <name type="common">Red tide dinoflagellate</name>
    <name type="synonym">Gonyaulax catenella</name>
    <dbReference type="NCBI Taxonomy" id="2925"/>
    <lineage>
        <taxon>Eukaryota</taxon>
        <taxon>Sar</taxon>
        <taxon>Alveolata</taxon>
        <taxon>Dinophyceae</taxon>
        <taxon>Gonyaulacales</taxon>
        <taxon>Pyrocystaceae</taxon>
        <taxon>Alexandrium</taxon>
    </lineage>
</organism>
<protein>
    <submittedName>
        <fullName evidence="2">Uncharacterized protein</fullName>
    </submittedName>
</protein>
<dbReference type="AlphaFoldDB" id="A0A7S1WSR0"/>
<evidence type="ECO:0000313" key="2">
    <source>
        <dbReference type="EMBL" id="CAD9184792.1"/>
    </source>
</evidence>
<sequence length="131" mass="13407">MRRFAVNRLAIAVVYLWVGAYSMGGPIQESETWRTIGKVTGIVSWVVGVADILMSCCSDRSEKPEITTPASAKFACSAAPVADDAEDPPDVNPFAAGDAGDQPVTVGNPSAAANLPPGGWAAVGSKPFGAG</sequence>
<accession>A0A7S1WSR0</accession>
<dbReference type="EMBL" id="HBGE01103334">
    <property type="protein sequence ID" value="CAD9184792.1"/>
    <property type="molecule type" value="Transcribed_RNA"/>
</dbReference>
<reference evidence="2" key="1">
    <citation type="submission" date="2021-01" db="EMBL/GenBank/DDBJ databases">
        <authorList>
            <person name="Corre E."/>
            <person name="Pelletier E."/>
            <person name="Niang G."/>
            <person name="Scheremetjew M."/>
            <person name="Finn R."/>
            <person name="Kale V."/>
            <person name="Holt S."/>
            <person name="Cochrane G."/>
            <person name="Meng A."/>
            <person name="Brown T."/>
            <person name="Cohen L."/>
        </authorList>
    </citation>
    <scope>NUCLEOTIDE SEQUENCE</scope>
    <source>
        <strain evidence="2">OF101</strain>
    </source>
</reference>
<gene>
    <name evidence="2" type="ORF">ACAT0790_LOCUS61566</name>
</gene>
<proteinExistence type="predicted"/>